<dbReference type="EMBL" id="BNCF01000001">
    <property type="protein sequence ID" value="GHE25679.1"/>
    <property type="molecule type" value="Genomic_DNA"/>
</dbReference>
<dbReference type="Pfam" id="PF03781">
    <property type="entry name" value="FGE-sulfatase"/>
    <property type="match status" value="1"/>
</dbReference>
<dbReference type="AlphaFoldDB" id="A0A918YV75"/>
<dbReference type="SUPFAM" id="SSF56436">
    <property type="entry name" value="C-type lectin-like"/>
    <property type="match status" value="1"/>
</dbReference>
<dbReference type="Gene3D" id="3.90.1580.10">
    <property type="entry name" value="paralog of FGE (formylglycine-generating enzyme)"/>
    <property type="match status" value="1"/>
</dbReference>
<dbReference type="InterPro" id="IPR011990">
    <property type="entry name" value="TPR-like_helical_dom_sf"/>
</dbReference>
<dbReference type="Gene3D" id="1.25.40.10">
    <property type="entry name" value="Tetratricopeptide repeat domain"/>
    <property type="match status" value="1"/>
</dbReference>
<dbReference type="PANTHER" id="PTHR23150:SF35">
    <property type="entry name" value="BLL6746 PROTEIN"/>
    <property type="match status" value="1"/>
</dbReference>
<accession>A0A918YV75</accession>
<sequence>MALVLALAGCERAQDGTRAGPAQAPAGARAPSVTISGDQAIWPVPAWQPAPVAVDGTNARELRRQARAALREGRLYEDAEAALPILLALRRQAPEDEAVAALFDDALDALLARGEDALAAAASTPDAAHTAFEIAAVARVVAPSDPRVIAFLRRTDRAEEVERVLREGERALADGRIGETGGGAVAAFRRALALRAGDVRAQQGLAAAESALIRRAERAAAEGDFDRAEVWLGHAEKIRPEMSTVADARRRIALQRAVRIGQLRDRGLFALAREDGIDEARRYLEQILRIAPAADSAAVELRERIELATHYGLFRPGQAFTDAMSSGGRGPTMVVIPHGAFRMGAPAGEVHSTDAERPTRTIRFDRGIAMSRTEITVAEFRRFVQATGHRPRSTRRGFSTVYDERTGNFVRRGGVDWRHDYAGRIARDDDPVLHVSAKDASAYAEWLAAQTGERYRLPSEAEFEYALRAGATAPWPWGRGSPPPRAGNFTGALDVSPSGRRWTNAFAGYGDGAWGPARVGSYRPNGFGVHDLAGNVSEWVADCWHRSYRRAPRGGAAWFNPGCRTRVVRGGSWASAPAETRSAWRQGLDADTTGARIGFRVVRDL</sequence>
<dbReference type="InterPro" id="IPR051043">
    <property type="entry name" value="Sulfatase_Mod_Factor_Kinase"/>
</dbReference>
<protein>
    <recommendedName>
        <fullName evidence="1">Sulfatase-modifying factor enzyme-like domain-containing protein</fullName>
    </recommendedName>
</protein>
<dbReference type="PANTHER" id="PTHR23150">
    <property type="entry name" value="SULFATASE MODIFYING FACTOR 1, 2"/>
    <property type="match status" value="1"/>
</dbReference>
<feature type="domain" description="Sulfatase-modifying factor enzyme-like" evidence="1">
    <location>
        <begin position="330"/>
        <end position="603"/>
    </location>
</feature>
<evidence type="ECO:0000313" key="2">
    <source>
        <dbReference type="EMBL" id="GHE25679.1"/>
    </source>
</evidence>
<dbReference type="InterPro" id="IPR005532">
    <property type="entry name" value="SUMF_dom"/>
</dbReference>
<dbReference type="InterPro" id="IPR042095">
    <property type="entry name" value="SUMF_sf"/>
</dbReference>
<proteinExistence type="predicted"/>
<dbReference type="InterPro" id="IPR016187">
    <property type="entry name" value="CTDL_fold"/>
</dbReference>
<dbReference type="RefSeq" id="WP_146472593.1">
    <property type="nucleotide sequence ID" value="NZ_BNCF01000001.1"/>
</dbReference>
<evidence type="ECO:0000313" key="3">
    <source>
        <dbReference type="Proteomes" id="UP000636453"/>
    </source>
</evidence>
<reference evidence="2" key="1">
    <citation type="journal article" date="2014" name="Int. J. Syst. Evol. Microbiol.">
        <title>Complete genome sequence of Corynebacterium casei LMG S-19264T (=DSM 44701T), isolated from a smear-ripened cheese.</title>
        <authorList>
            <consortium name="US DOE Joint Genome Institute (JGI-PGF)"/>
            <person name="Walter F."/>
            <person name="Albersmeier A."/>
            <person name="Kalinowski J."/>
            <person name="Ruckert C."/>
        </authorList>
    </citation>
    <scope>NUCLEOTIDE SEQUENCE</scope>
    <source>
        <strain evidence="2">KCTC 32020</strain>
    </source>
</reference>
<name>A0A918YV75_9GAMM</name>
<gene>
    <name evidence="2" type="ORF">GCM10007167_03050</name>
</gene>
<evidence type="ECO:0000259" key="1">
    <source>
        <dbReference type="Pfam" id="PF03781"/>
    </source>
</evidence>
<organism evidence="2 3">
    <name type="scientific">Vulcaniibacterium thermophilum</name>
    <dbReference type="NCBI Taxonomy" id="1169913"/>
    <lineage>
        <taxon>Bacteria</taxon>
        <taxon>Pseudomonadati</taxon>
        <taxon>Pseudomonadota</taxon>
        <taxon>Gammaproteobacteria</taxon>
        <taxon>Lysobacterales</taxon>
        <taxon>Lysobacteraceae</taxon>
        <taxon>Vulcaniibacterium</taxon>
    </lineage>
</organism>
<dbReference type="GO" id="GO:0120147">
    <property type="term" value="F:formylglycine-generating oxidase activity"/>
    <property type="evidence" value="ECO:0007669"/>
    <property type="project" value="TreeGrafter"/>
</dbReference>
<keyword evidence="3" id="KW-1185">Reference proteome</keyword>
<comment type="caution">
    <text evidence="2">The sequence shown here is derived from an EMBL/GenBank/DDBJ whole genome shotgun (WGS) entry which is preliminary data.</text>
</comment>
<dbReference type="Proteomes" id="UP000636453">
    <property type="component" value="Unassembled WGS sequence"/>
</dbReference>
<reference evidence="2" key="2">
    <citation type="submission" date="2020-09" db="EMBL/GenBank/DDBJ databases">
        <authorList>
            <person name="Sun Q."/>
            <person name="Kim S."/>
        </authorList>
    </citation>
    <scope>NUCLEOTIDE SEQUENCE</scope>
    <source>
        <strain evidence="2">KCTC 32020</strain>
    </source>
</reference>
<dbReference type="OrthoDB" id="9768004at2"/>